<feature type="compositionally biased region" description="Basic and acidic residues" evidence="1">
    <location>
        <begin position="37"/>
        <end position="56"/>
    </location>
</feature>
<gene>
    <name evidence="2" type="ORF">FSB_LOCUS26808</name>
    <name evidence="3" type="ORF">FSB_LOCUS59200</name>
</gene>
<organism evidence="3">
    <name type="scientific">Fagus sylvatica</name>
    <name type="common">Beechnut</name>
    <dbReference type="NCBI Taxonomy" id="28930"/>
    <lineage>
        <taxon>Eukaryota</taxon>
        <taxon>Viridiplantae</taxon>
        <taxon>Streptophyta</taxon>
        <taxon>Embryophyta</taxon>
        <taxon>Tracheophyta</taxon>
        <taxon>Spermatophyta</taxon>
        <taxon>Magnoliopsida</taxon>
        <taxon>eudicotyledons</taxon>
        <taxon>Gunneridae</taxon>
        <taxon>Pentapetalae</taxon>
        <taxon>rosids</taxon>
        <taxon>fabids</taxon>
        <taxon>Fagales</taxon>
        <taxon>Fagaceae</taxon>
        <taxon>Fagus</taxon>
    </lineage>
</organism>
<evidence type="ECO:0000313" key="3">
    <source>
        <dbReference type="EMBL" id="SPD31318.1"/>
    </source>
</evidence>
<evidence type="ECO:0000313" key="2">
    <source>
        <dbReference type="EMBL" id="SPC98926.1"/>
    </source>
</evidence>
<feature type="region of interest" description="Disordered" evidence="1">
    <location>
        <begin position="37"/>
        <end position="77"/>
    </location>
</feature>
<sequence length="216" mass="24531">MAGETSGPSAQDIRMASFEEKFNDLLNFVRLLVKRDTENEKQAEDINKDTSEDNPRGHSNTNSGPPPMQPLKPEKRDFQLDIKIKKAMRSTKIVDASALLAFAKHDVENETRKPVHLTTLPTLSEAWEHTVPKTRLKLTSKFRNPDDQCSFDKEKAEYPTNRCMTLKRKIQELGHLEPKVPVMIQAGKPNMHTILTKKVKSTLGSRANEPSRDQTK</sequence>
<proteinExistence type="predicted"/>
<reference evidence="3" key="1">
    <citation type="submission" date="2018-02" db="EMBL/GenBank/DDBJ databases">
        <authorList>
            <person name="Cohen D.B."/>
            <person name="Kent A.D."/>
        </authorList>
    </citation>
    <scope>NUCLEOTIDE SEQUENCE</scope>
</reference>
<dbReference type="EMBL" id="OIVN01006355">
    <property type="protein sequence ID" value="SPD31318.1"/>
    <property type="molecule type" value="Genomic_DNA"/>
</dbReference>
<dbReference type="AlphaFoldDB" id="A0A2N9J3F1"/>
<name>A0A2N9J3F1_FAGSY</name>
<protein>
    <submittedName>
        <fullName evidence="3">Uncharacterized protein</fullName>
    </submittedName>
</protein>
<accession>A0A2N9J3F1</accession>
<evidence type="ECO:0000256" key="1">
    <source>
        <dbReference type="SAM" id="MobiDB-lite"/>
    </source>
</evidence>
<dbReference type="EMBL" id="OIVN01001919">
    <property type="protein sequence ID" value="SPC98926.1"/>
    <property type="molecule type" value="Genomic_DNA"/>
</dbReference>